<evidence type="ECO:0000256" key="7">
    <source>
        <dbReference type="SAM" id="MobiDB-lite"/>
    </source>
</evidence>
<dbReference type="OrthoDB" id="5977147at2759"/>
<dbReference type="Pfam" id="PF00632">
    <property type="entry name" value="HECT"/>
    <property type="match status" value="1"/>
</dbReference>
<dbReference type="GO" id="GO:0006511">
    <property type="term" value="P:ubiquitin-dependent protein catabolic process"/>
    <property type="evidence" value="ECO:0007669"/>
    <property type="project" value="TreeGrafter"/>
</dbReference>
<evidence type="ECO:0000313" key="10">
    <source>
        <dbReference type="Proteomes" id="UP000225706"/>
    </source>
</evidence>
<dbReference type="GO" id="GO:0005737">
    <property type="term" value="C:cytoplasm"/>
    <property type="evidence" value="ECO:0007669"/>
    <property type="project" value="TreeGrafter"/>
</dbReference>
<dbReference type="PANTHER" id="PTHR11254:SF440">
    <property type="entry name" value="E3 UBIQUITIN-PROTEIN LIGASE NEDD-4"/>
    <property type="match status" value="1"/>
</dbReference>
<gene>
    <name evidence="9" type="ORF">AWC38_SpisGene18315</name>
</gene>
<organism evidence="9 10">
    <name type="scientific">Stylophora pistillata</name>
    <name type="common">Smooth cauliflower coral</name>
    <dbReference type="NCBI Taxonomy" id="50429"/>
    <lineage>
        <taxon>Eukaryota</taxon>
        <taxon>Metazoa</taxon>
        <taxon>Cnidaria</taxon>
        <taxon>Anthozoa</taxon>
        <taxon>Hexacorallia</taxon>
        <taxon>Scleractinia</taxon>
        <taxon>Astrocoeniina</taxon>
        <taxon>Pocilloporidae</taxon>
        <taxon>Stylophora</taxon>
    </lineage>
</organism>
<evidence type="ECO:0000256" key="3">
    <source>
        <dbReference type="ARBA" id="ARBA00012485"/>
    </source>
</evidence>
<feature type="compositionally biased region" description="Polar residues" evidence="7">
    <location>
        <begin position="153"/>
        <end position="169"/>
    </location>
</feature>
<reference evidence="10" key="1">
    <citation type="journal article" date="2017" name="bioRxiv">
        <title>Comparative analysis of the genomes of Stylophora pistillata and Acropora digitifera provides evidence for extensive differences between species of corals.</title>
        <authorList>
            <person name="Voolstra C.R."/>
            <person name="Li Y."/>
            <person name="Liew Y.J."/>
            <person name="Baumgarten S."/>
            <person name="Zoccola D."/>
            <person name="Flot J.-F."/>
            <person name="Tambutte S."/>
            <person name="Allemand D."/>
            <person name="Aranda M."/>
        </authorList>
    </citation>
    <scope>NUCLEOTIDE SEQUENCE [LARGE SCALE GENOMIC DNA]</scope>
</reference>
<dbReference type="Proteomes" id="UP000225706">
    <property type="component" value="Unassembled WGS sequence"/>
</dbReference>
<dbReference type="InterPro" id="IPR000569">
    <property type="entry name" value="HECT_dom"/>
</dbReference>
<dbReference type="GO" id="GO:0016567">
    <property type="term" value="P:protein ubiquitination"/>
    <property type="evidence" value="ECO:0007669"/>
    <property type="project" value="TreeGrafter"/>
</dbReference>
<comment type="catalytic activity">
    <reaction evidence="1">
        <text>S-ubiquitinyl-[E2 ubiquitin-conjugating enzyme]-L-cysteine + [acceptor protein]-L-lysine = [E2 ubiquitin-conjugating enzyme]-L-cysteine + N(6)-ubiquitinyl-[acceptor protein]-L-lysine.</text>
        <dbReference type="EC" id="2.3.2.26"/>
    </reaction>
</comment>
<evidence type="ECO:0000256" key="6">
    <source>
        <dbReference type="PROSITE-ProRule" id="PRU00104"/>
    </source>
</evidence>
<keyword evidence="10" id="KW-1185">Reference proteome</keyword>
<dbReference type="Gene3D" id="3.30.2410.10">
    <property type="entry name" value="Hect, E3 ligase catalytic domain"/>
    <property type="match status" value="1"/>
</dbReference>
<evidence type="ECO:0000256" key="2">
    <source>
        <dbReference type="ARBA" id="ARBA00004906"/>
    </source>
</evidence>
<evidence type="ECO:0000256" key="5">
    <source>
        <dbReference type="ARBA" id="ARBA00022786"/>
    </source>
</evidence>
<evidence type="ECO:0000259" key="8">
    <source>
        <dbReference type="PROSITE" id="PS50237"/>
    </source>
</evidence>
<dbReference type="InterPro" id="IPR035983">
    <property type="entry name" value="Hect_E3_ubiquitin_ligase"/>
</dbReference>
<keyword evidence="5 6" id="KW-0833">Ubl conjugation pathway</keyword>
<dbReference type="AlphaFoldDB" id="A0A2B4RMB4"/>
<feature type="domain" description="HECT" evidence="8">
    <location>
        <begin position="636"/>
        <end position="706"/>
    </location>
</feature>
<proteinExistence type="predicted"/>
<feature type="active site" description="Glycyl thioester intermediate" evidence="6">
    <location>
        <position position="691"/>
    </location>
</feature>
<evidence type="ECO:0000256" key="4">
    <source>
        <dbReference type="ARBA" id="ARBA00022679"/>
    </source>
</evidence>
<dbReference type="EMBL" id="LSMT01000477">
    <property type="protein sequence ID" value="PFX17372.1"/>
    <property type="molecule type" value="Genomic_DNA"/>
</dbReference>
<feature type="region of interest" description="Disordered" evidence="7">
    <location>
        <begin position="153"/>
        <end position="172"/>
    </location>
</feature>
<feature type="region of interest" description="Disordered" evidence="7">
    <location>
        <begin position="352"/>
        <end position="372"/>
    </location>
</feature>
<comment type="caution">
    <text evidence="9">The sequence shown here is derived from an EMBL/GenBank/DDBJ whole genome shotgun (WGS) entry which is preliminary data.</text>
</comment>
<protein>
    <recommendedName>
        <fullName evidence="3">HECT-type E3 ubiquitin transferase</fullName>
        <ecNumber evidence="3">2.3.2.26</ecNumber>
    </recommendedName>
</protein>
<dbReference type="GO" id="GO:0061630">
    <property type="term" value="F:ubiquitin protein ligase activity"/>
    <property type="evidence" value="ECO:0007669"/>
    <property type="project" value="UniProtKB-EC"/>
</dbReference>
<comment type="pathway">
    <text evidence="2">Protein modification; protein ubiquitination.</text>
</comment>
<dbReference type="PANTHER" id="PTHR11254">
    <property type="entry name" value="HECT DOMAIN UBIQUITIN-PROTEIN LIGASE"/>
    <property type="match status" value="1"/>
</dbReference>
<accession>A0A2B4RMB4</accession>
<dbReference type="InterPro" id="IPR050409">
    <property type="entry name" value="E3_ubiq-protein_ligase"/>
</dbReference>
<dbReference type="SUPFAM" id="SSF56204">
    <property type="entry name" value="Hect, E3 ligase catalytic domain"/>
    <property type="match status" value="1"/>
</dbReference>
<evidence type="ECO:0000256" key="1">
    <source>
        <dbReference type="ARBA" id="ARBA00000885"/>
    </source>
</evidence>
<keyword evidence="4" id="KW-0808">Transferase</keyword>
<dbReference type="Gene3D" id="3.90.1750.10">
    <property type="entry name" value="Hect, E3 ligase catalytic domains"/>
    <property type="match status" value="1"/>
</dbReference>
<sequence>MSTSREIVLYTGPLKEANQAGSSSGMEFLAFQKAFTFLFGTAMIIKSFISDRHSSIAKWMKEDCLTRCREIGKPAVQHFFDSWHIAKNYVAEIYKTLTTTPRAELKLLEEELKHEVPDPMHSMLEDKEDKGEAIIKYKRRKERETVIIPPTCTAQNLRNPGSTKSTTNEENQKPLQELDVVRFAIISSDEIHELKSVPSNKNTSRFTKQWMNVFRSWCQCRHLEYVSIKTRAPEELDKVLSFDVDKNWDAEELHKQFSSLLKGTEMEDLRFEIVKNCGGTLLTPNIPSGKKIDATLLFKSISPTGHIIVKLLDYPPHVDKEIEEMLSKSVFDFDHKESEIDNNDVILVEAKHQPSSTSTSAEPAKEESTTATVSPATCEGYCDIDYPFDIQSILDKAKSLNLSEPLEVLRFLQQEINEGRELDMSTSEETLEGDVNLITVNHDNLLESTFSELEFICKYRCTFCVDFMGEEYVDQGGPRKQWIRLVNQAIKKKYFDQGLCNFLSKDYFFVGLMITMAMLQNGQMPTYIEEDLLQEILSSSKTSSPCVPELQRGLEQLGMLSALCHLPMLQYLLRPGAEGKLTVPILQHLLKPSFSEEGSNALKYEKEVYQLFVRYIREVASGRRSCGEKILDLSNILEFVTGASHEPALGFVTLPVISFVIPNEITKLTNQVQTSEKIDVKGNFIPTAHTCGNVLSLPRLTQQLSLPSAERLFSLYDLAFSQDYFGKI</sequence>
<evidence type="ECO:0000313" key="9">
    <source>
        <dbReference type="EMBL" id="PFX17372.1"/>
    </source>
</evidence>
<dbReference type="PROSITE" id="PS50237">
    <property type="entry name" value="HECT"/>
    <property type="match status" value="1"/>
</dbReference>
<dbReference type="EC" id="2.3.2.26" evidence="3"/>
<name>A0A2B4RMB4_STYPI</name>